<gene>
    <name evidence="1" type="ORF">CPELLU_LOCUS18986</name>
</gene>
<sequence length="74" mass="8504">MDNVELNNENKDELEIVNLMVNDIIMALQNSVDLSDPVFGTNNNQEEIILFNREKTNIKFKYMSLVQDALGDND</sequence>
<proteinExistence type="predicted"/>
<dbReference type="AlphaFoldDB" id="A0A9N9PDB1"/>
<dbReference type="Proteomes" id="UP000789759">
    <property type="component" value="Unassembled WGS sequence"/>
</dbReference>
<dbReference type="EMBL" id="CAJVQA010041567">
    <property type="protein sequence ID" value="CAG8814039.1"/>
    <property type="molecule type" value="Genomic_DNA"/>
</dbReference>
<feature type="non-terminal residue" evidence="1">
    <location>
        <position position="74"/>
    </location>
</feature>
<dbReference type="OrthoDB" id="10449718at2759"/>
<keyword evidence="2" id="KW-1185">Reference proteome</keyword>
<evidence type="ECO:0000313" key="2">
    <source>
        <dbReference type="Proteomes" id="UP000789759"/>
    </source>
</evidence>
<evidence type="ECO:0000313" key="1">
    <source>
        <dbReference type="EMBL" id="CAG8814039.1"/>
    </source>
</evidence>
<comment type="caution">
    <text evidence="1">The sequence shown here is derived from an EMBL/GenBank/DDBJ whole genome shotgun (WGS) entry which is preliminary data.</text>
</comment>
<reference evidence="1" key="1">
    <citation type="submission" date="2021-06" db="EMBL/GenBank/DDBJ databases">
        <authorList>
            <person name="Kallberg Y."/>
            <person name="Tangrot J."/>
            <person name="Rosling A."/>
        </authorList>
    </citation>
    <scope>NUCLEOTIDE SEQUENCE</scope>
    <source>
        <strain evidence="1">FL966</strain>
    </source>
</reference>
<name>A0A9N9PDB1_9GLOM</name>
<organism evidence="1 2">
    <name type="scientific">Cetraspora pellucida</name>
    <dbReference type="NCBI Taxonomy" id="1433469"/>
    <lineage>
        <taxon>Eukaryota</taxon>
        <taxon>Fungi</taxon>
        <taxon>Fungi incertae sedis</taxon>
        <taxon>Mucoromycota</taxon>
        <taxon>Glomeromycotina</taxon>
        <taxon>Glomeromycetes</taxon>
        <taxon>Diversisporales</taxon>
        <taxon>Gigasporaceae</taxon>
        <taxon>Cetraspora</taxon>
    </lineage>
</organism>
<protein>
    <submittedName>
        <fullName evidence="1">17240_t:CDS:1</fullName>
    </submittedName>
</protein>
<accession>A0A9N9PDB1</accession>